<feature type="compositionally biased region" description="Low complexity" evidence="1">
    <location>
        <begin position="327"/>
        <end position="348"/>
    </location>
</feature>
<dbReference type="OrthoDB" id="2441642at2759"/>
<dbReference type="Pfam" id="PF08618">
    <property type="entry name" value="Opi1"/>
    <property type="match status" value="2"/>
</dbReference>
<dbReference type="GO" id="GO:0005634">
    <property type="term" value="C:nucleus"/>
    <property type="evidence" value="ECO:0007669"/>
    <property type="project" value="TreeGrafter"/>
</dbReference>
<dbReference type="PANTHER" id="PTHR38406">
    <property type="entry name" value="TRANSCRIPTIONAL REPRESSOR OPI1"/>
    <property type="match status" value="1"/>
</dbReference>
<keyword evidence="3" id="KW-1185">Reference proteome</keyword>
<reference evidence="2 3" key="1">
    <citation type="journal article" date="2016" name="Mol. Biol. Evol.">
        <title>Genome-Wide Survey of Gut Fungi (Harpellales) Reveals the First Horizontally Transferred Ubiquitin Gene from a Mosquito Host.</title>
        <authorList>
            <person name="Wang Y."/>
            <person name="White M.M."/>
            <person name="Kvist S."/>
            <person name="Moncalvo J.M."/>
        </authorList>
    </citation>
    <scope>NUCLEOTIDE SEQUENCE [LARGE SCALE GENOMIC DNA]</scope>
    <source>
        <strain evidence="2 3">ALG-7-W6</strain>
    </source>
</reference>
<evidence type="ECO:0000313" key="3">
    <source>
        <dbReference type="Proteomes" id="UP000187455"/>
    </source>
</evidence>
<dbReference type="Proteomes" id="UP000187455">
    <property type="component" value="Unassembled WGS sequence"/>
</dbReference>
<feature type="compositionally biased region" description="Low complexity" evidence="1">
    <location>
        <begin position="15"/>
        <end position="26"/>
    </location>
</feature>
<dbReference type="AlphaFoldDB" id="A0A1R0GMS4"/>
<comment type="caution">
    <text evidence="2">The sequence shown here is derived from an EMBL/GenBank/DDBJ whole genome shotgun (WGS) entry which is preliminary data.</text>
</comment>
<proteinExistence type="predicted"/>
<dbReference type="GO" id="GO:0008654">
    <property type="term" value="P:phospholipid biosynthetic process"/>
    <property type="evidence" value="ECO:0007669"/>
    <property type="project" value="TreeGrafter"/>
</dbReference>
<name>A0A1R0GMS4_9FUNG</name>
<dbReference type="InterPro" id="IPR013927">
    <property type="entry name" value="TF_Opi1_Ccg-8"/>
</dbReference>
<evidence type="ECO:0000256" key="1">
    <source>
        <dbReference type="SAM" id="MobiDB-lite"/>
    </source>
</evidence>
<feature type="region of interest" description="Disordered" evidence="1">
    <location>
        <begin position="321"/>
        <end position="367"/>
    </location>
</feature>
<dbReference type="EMBL" id="LSSL01007116">
    <property type="protein sequence ID" value="OLY78169.1"/>
    <property type="molecule type" value="Genomic_DNA"/>
</dbReference>
<dbReference type="STRING" id="133383.A0A1R0GMS4"/>
<organism evidence="2 3">
    <name type="scientific">Smittium mucronatum</name>
    <dbReference type="NCBI Taxonomy" id="133383"/>
    <lineage>
        <taxon>Eukaryota</taxon>
        <taxon>Fungi</taxon>
        <taxon>Fungi incertae sedis</taxon>
        <taxon>Zoopagomycota</taxon>
        <taxon>Kickxellomycotina</taxon>
        <taxon>Harpellomycetes</taxon>
        <taxon>Harpellales</taxon>
        <taxon>Legeriomycetaceae</taxon>
        <taxon>Smittium</taxon>
    </lineage>
</organism>
<feature type="region of interest" description="Disordered" evidence="1">
    <location>
        <begin position="1"/>
        <end position="26"/>
    </location>
</feature>
<gene>
    <name evidence="2" type="ORF">AYI68_g7786</name>
</gene>
<dbReference type="GO" id="GO:0006357">
    <property type="term" value="P:regulation of transcription by RNA polymerase II"/>
    <property type="evidence" value="ECO:0007669"/>
    <property type="project" value="TreeGrafter"/>
</dbReference>
<dbReference type="GO" id="GO:0030968">
    <property type="term" value="P:endoplasmic reticulum unfolded protein response"/>
    <property type="evidence" value="ECO:0007669"/>
    <property type="project" value="TreeGrafter"/>
</dbReference>
<sequence length="496" mass="54536">MDSSAKGLKRRNPQSGNNSSPASPIPISSLNISTSGDFHIQDAPSLAKLALSSPTVGKDQLDAAQALNSMKNDTFIDRVSGFPVVNSAISFYDRRKQSSSIVKFGAEAIESGISTVCNPFVKHFNVSQLDDFACRQLDKLNRLTNPTKDSITFSKIHKSSIPQSSPPRQILPPMNQKPMSLKEFNAQENSCHRSWKDLIGNARSRAAALRIDAQNRIKYCLQWLRYAIAVLEKNISLIRSLISDLQAQVRQIHYSHDTSSIPSNLSKLYDDIASKIARTRAVIVNIVRSVINTICKYASAVLPRDAKNHVKALILSLPSRYTPSPSPSQNPSVSNVSSPISRPQSSLSTNLPTPGLEGVDTQSSDPSNSVDFAAIELNAHNLLGFANESYIMLDRVHTVFGNIYANTQIWARRHHIPDLPNDNESAASPTPNDVPMTNPLDSYKPNELPSIIQDFVENNSNSATLPSLHSFLSFIPHHSHPSELENNSLPPKKHKS</sequence>
<dbReference type="GO" id="GO:0005783">
    <property type="term" value="C:endoplasmic reticulum"/>
    <property type="evidence" value="ECO:0007669"/>
    <property type="project" value="TreeGrafter"/>
</dbReference>
<dbReference type="PANTHER" id="PTHR38406:SF1">
    <property type="entry name" value="TRANSCRIPTIONAL REPRESSOR OPI1"/>
    <property type="match status" value="1"/>
</dbReference>
<dbReference type="GO" id="GO:0003714">
    <property type="term" value="F:transcription corepressor activity"/>
    <property type="evidence" value="ECO:0007669"/>
    <property type="project" value="InterPro"/>
</dbReference>
<protein>
    <submittedName>
        <fullName evidence="2">Uncharacterized protein</fullName>
    </submittedName>
</protein>
<accession>A0A1R0GMS4</accession>
<evidence type="ECO:0000313" key="2">
    <source>
        <dbReference type="EMBL" id="OLY78169.1"/>
    </source>
</evidence>